<dbReference type="Pfam" id="PF03184">
    <property type="entry name" value="DDE_1"/>
    <property type="match status" value="1"/>
</dbReference>
<keyword evidence="2" id="KW-1185">Reference proteome</keyword>
<dbReference type="GeneID" id="115890376"/>
<dbReference type="OrthoDB" id="5919228at2759"/>
<organism evidence="2 3">
    <name type="scientific">Sitophilus oryzae</name>
    <name type="common">Rice weevil</name>
    <name type="synonym">Curculio oryzae</name>
    <dbReference type="NCBI Taxonomy" id="7048"/>
    <lineage>
        <taxon>Eukaryota</taxon>
        <taxon>Metazoa</taxon>
        <taxon>Ecdysozoa</taxon>
        <taxon>Arthropoda</taxon>
        <taxon>Hexapoda</taxon>
        <taxon>Insecta</taxon>
        <taxon>Pterygota</taxon>
        <taxon>Neoptera</taxon>
        <taxon>Endopterygota</taxon>
        <taxon>Coleoptera</taxon>
        <taxon>Polyphaga</taxon>
        <taxon>Cucujiformia</taxon>
        <taxon>Curculionidae</taxon>
        <taxon>Dryophthorinae</taxon>
        <taxon>Sitophilus</taxon>
    </lineage>
</organism>
<dbReference type="InParanoid" id="A0A6J2YT94"/>
<proteinExistence type="predicted"/>
<dbReference type="RefSeq" id="XP_030766441.1">
    <property type="nucleotide sequence ID" value="XM_030910581.1"/>
</dbReference>
<evidence type="ECO:0000313" key="3">
    <source>
        <dbReference type="RefSeq" id="XP_030766441.1"/>
    </source>
</evidence>
<dbReference type="Proteomes" id="UP000504635">
    <property type="component" value="Unplaced"/>
</dbReference>
<name>A0A6J2YT94_SITOR</name>
<feature type="domain" description="DDE-1" evidence="1">
    <location>
        <begin position="5"/>
        <end position="71"/>
    </location>
</feature>
<gene>
    <name evidence="3" type="primary">LOC115890376</name>
</gene>
<evidence type="ECO:0000259" key="1">
    <source>
        <dbReference type="Pfam" id="PF03184"/>
    </source>
</evidence>
<dbReference type="GO" id="GO:0003676">
    <property type="term" value="F:nucleic acid binding"/>
    <property type="evidence" value="ECO:0007669"/>
    <property type="project" value="InterPro"/>
</dbReference>
<evidence type="ECO:0000313" key="2">
    <source>
        <dbReference type="Proteomes" id="UP000504635"/>
    </source>
</evidence>
<sequence length="95" mass="10700">MKLAKQRIAFLGCTNASCLHKIKPLVIGKAKNLRSFKNFNNPLVYRNSKNAWMTGELFKNCFFQQFVPEVKSFLKIQNLPEKAVTSGQCTVSSTG</sequence>
<dbReference type="InterPro" id="IPR004875">
    <property type="entry name" value="DDE_SF_endonuclease_dom"/>
</dbReference>
<dbReference type="AlphaFoldDB" id="A0A6J2YT94"/>
<dbReference type="KEGG" id="soy:115890376"/>
<reference evidence="3" key="1">
    <citation type="submission" date="2025-08" db="UniProtKB">
        <authorList>
            <consortium name="RefSeq"/>
        </authorList>
    </citation>
    <scope>IDENTIFICATION</scope>
    <source>
        <tissue evidence="3">Gonads</tissue>
    </source>
</reference>
<accession>A0A6J2YT94</accession>
<protein>
    <submittedName>
        <fullName evidence="3">Jerky protein homolog-like</fullName>
    </submittedName>
</protein>